<gene>
    <name evidence="1" type="ORF">EJ377_16725</name>
</gene>
<evidence type="ECO:0000313" key="1">
    <source>
        <dbReference type="EMBL" id="RTZ46122.1"/>
    </source>
</evidence>
<comment type="caution">
    <text evidence="1">The sequence shown here is derived from an EMBL/GenBank/DDBJ whole genome shotgun (WGS) entry which is preliminary data.</text>
</comment>
<protein>
    <submittedName>
        <fullName evidence="1">Uncharacterized protein</fullName>
    </submittedName>
</protein>
<name>A0A3S0VG76_9FLAO</name>
<evidence type="ECO:0000313" key="2">
    <source>
        <dbReference type="Proteomes" id="UP000276953"/>
    </source>
</evidence>
<dbReference type="EMBL" id="RYFC01000003">
    <property type="protein sequence ID" value="RTZ46122.1"/>
    <property type="molecule type" value="Genomic_DNA"/>
</dbReference>
<sequence length="79" mass="8381">MLSAASVLTLGAALHVGHQPPADGICPLGKIIHGKQSRVAESNKKAIEFNAATENLLLKMMNAVTAKSNNIRLLFAFLI</sequence>
<accession>A0A3S0VG76</accession>
<reference evidence="1 2" key="1">
    <citation type="submission" date="2018-12" db="EMBL/GenBank/DDBJ databases">
        <title>Draft Genome Sequence of Chryseobacterium arthrosphaerae strain ED882-96 Isolated from the Blood of a Patient with Liver Cirrhosis in Taiwan.</title>
        <authorList>
            <person name="Lin J.-N."/>
            <person name="Lai C.-H."/>
            <person name="Yang C.-H."/>
            <person name="Huang Y.-H."/>
        </authorList>
    </citation>
    <scope>NUCLEOTIDE SEQUENCE [LARGE SCALE GENOMIC DNA]</scope>
    <source>
        <strain evidence="1 2">ED882-96</strain>
    </source>
</reference>
<dbReference type="Proteomes" id="UP000276953">
    <property type="component" value="Unassembled WGS sequence"/>
</dbReference>
<dbReference type="AlphaFoldDB" id="A0A3S0VG76"/>
<organism evidence="1 2">
    <name type="scientific">Chryseobacterium arthrosphaerae</name>
    <dbReference type="NCBI Taxonomy" id="651561"/>
    <lineage>
        <taxon>Bacteria</taxon>
        <taxon>Pseudomonadati</taxon>
        <taxon>Bacteroidota</taxon>
        <taxon>Flavobacteriia</taxon>
        <taxon>Flavobacteriales</taxon>
        <taxon>Weeksellaceae</taxon>
        <taxon>Chryseobacterium group</taxon>
        <taxon>Chryseobacterium</taxon>
    </lineage>
</organism>
<proteinExistence type="predicted"/>